<proteinExistence type="inferred from homology"/>
<evidence type="ECO:0000256" key="2">
    <source>
        <dbReference type="ARBA" id="ARBA00022578"/>
    </source>
</evidence>
<dbReference type="PROSITE" id="PS50531">
    <property type="entry name" value="HTH_IS21"/>
    <property type="match status" value="1"/>
</dbReference>
<dbReference type="Gene3D" id="3.30.420.10">
    <property type="entry name" value="Ribonuclease H-like superfamily/Ribonuclease H"/>
    <property type="match status" value="1"/>
</dbReference>
<reference evidence="7 8" key="1">
    <citation type="submission" date="2020-10" db="EMBL/GenBank/DDBJ databases">
        <title>Identification of Nocardia species via Next-generation sequencing and recognition of intraspecies genetic diversity.</title>
        <authorList>
            <person name="Li P."/>
            <person name="Li P."/>
            <person name="Lu B."/>
        </authorList>
    </citation>
    <scope>NUCLEOTIDE SEQUENCE [LARGE SCALE GENOMIC DNA]</scope>
    <source>
        <strain evidence="7 8">BJ06-0157</strain>
    </source>
</reference>
<dbReference type="RefSeq" id="WP_195134144.1">
    <property type="nucleotide sequence ID" value="NZ_JADLQX010000089.1"/>
</dbReference>
<dbReference type="PROSITE" id="PS50994">
    <property type="entry name" value="INTEGRASE"/>
    <property type="match status" value="1"/>
</dbReference>
<dbReference type="InterPro" id="IPR054353">
    <property type="entry name" value="IstA-like_C"/>
</dbReference>
<dbReference type="Proteomes" id="UP000702209">
    <property type="component" value="Unassembled WGS sequence"/>
</dbReference>
<dbReference type="PANTHER" id="PTHR35004:SF8">
    <property type="entry name" value="TRANSPOSASE RV3428C-RELATED"/>
    <property type="match status" value="1"/>
</dbReference>
<keyword evidence="3" id="KW-0238">DNA-binding</keyword>
<dbReference type="InterPro" id="IPR012337">
    <property type="entry name" value="RNaseH-like_sf"/>
</dbReference>
<evidence type="ECO:0000256" key="3">
    <source>
        <dbReference type="ARBA" id="ARBA00023125"/>
    </source>
</evidence>
<keyword evidence="4" id="KW-0233">DNA recombination</keyword>
<evidence type="ECO:0000313" key="8">
    <source>
        <dbReference type="Proteomes" id="UP000702209"/>
    </source>
</evidence>
<evidence type="ECO:0000259" key="5">
    <source>
        <dbReference type="PROSITE" id="PS50531"/>
    </source>
</evidence>
<keyword evidence="2" id="KW-0815">Transposition</keyword>
<sequence>MIKLQDWAEIRYLHKSEGLSIRAIARRTGFSRDTVARAVRSDSPPKYSRVSGPSAFEPFEAHVRELLGEFPLMPASVIAERVGWEGSQSWFRKKIADLRPEYAPKDPADRLRYLPGDQAQCDLWFPPTQVPLAGGQVESLPVLVMVASFSRFITATMLPTRQTPDLVAGMWSLIDGQLGAVPRRLLWDNESGIGRSGRLVAGVVGFTGMIATRIVQCRPYDPESKGIVERANQYLETSFLPGRRFVSPADFNTQLGEWLPRANYRRVRSIDGVPAELIGADRAAMGVLPPIAPRVGFSTRTRLPRDYYLRVMGNDYSIDPSVIGRMVDVHADLDTVTARCDGALVAVHPRVWARRRTVTDPAHVQTAARLRAAYGHRTPPTEPDDGPGGLVRNLADYDARFGVDFDTEGVA</sequence>
<feature type="domain" description="Integrase catalytic" evidence="6">
    <location>
        <begin position="111"/>
        <end position="282"/>
    </location>
</feature>
<dbReference type="NCBIfam" id="NF033546">
    <property type="entry name" value="transpos_IS21"/>
    <property type="match status" value="1"/>
</dbReference>
<protein>
    <submittedName>
        <fullName evidence="7">IS21 family transposase</fullName>
    </submittedName>
</protein>
<keyword evidence="8" id="KW-1185">Reference proteome</keyword>
<comment type="caution">
    <text evidence="7">The sequence shown here is derived from an EMBL/GenBank/DDBJ whole genome shotgun (WGS) entry which is preliminary data.</text>
</comment>
<accession>A0ABS0D295</accession>
<dbReference type="Pfam" id="PF22483">
    <property type="entry name" value="Mu-transpos_C_2"/>
    <property type="match status" value="1"/>
</dbReference>
<comment type="similarity">
    <text evidence="1">Belongs to the transposase IS21/IS408/IS1162 family.</text>
</comment>
<evidence type="ECO:0000313" key="7">
    <source>
        <dbReference type="EMBL" id="MBF6302967.1"/>
    </source>
</evidence>
<dbReference type="EMBL" id="JADLQX010000089">
    <property type="protein sequence ID" value="MBF6302967.1"/>
    <property type="molecule type" value="Genomic_DNA"/>
</dbReference>
<dbReference type="InterPro" id="IPR001584">
    <property type="entry name" value="Integrase_cat-core"/>
</dbReference>
<name>A0ABS0D295_9NOCA</name>
<evidence type="ECO:0000256" key="1">
    <source>
        <dbReference type="ARBA" id="ARBA00009277"/>
    </source>
</evidence>
<dbReference type="SUPFAM" id="SSF53098">
    <property type="entry name" value="Ribonuclease H-like"/>
    <property type="match status" value="1"/>
</dbReference>
<evidence type="ECO:0000259" key="6">
    <source>
        <dbReference type="PROSITE" id="PS50994"/>
    </source>
</evidence>
<dbReference type="PANTHER" id="PTHR35004">
    <property type="entry name" value="TRANSPOSASE RV3428C-RELATED"/>
    <property type="match status" value="1"/>
</dbReference>
<organism evidence="7 8">
    <name type="scientific">Nocardia amamiensis</name>
    <dbReference type="NCBI Taxonomy" id="404578"/>
    <lineage>
        <taxon>Bacteria</taxon>
        <taxon>Bacillati</taxon>
        <taxon>Actinomycetota</taxon>
        <taxon>Actinomycetes</taxon>
        <taxon>Mycobacteriales</taxon>
        <taxon>Nocardiaceae</taxon>
        <taxon>Nocardia</taxon>
    </lineage>
</organism>
<dbReference type="InterPro" id="IPR017894">
    <property type="entry name" value="HTH_IS21_transposase_type"/>
</dbReference>
<dbReference type="InterPro" id="IPR036397">
    <property type="entry name" value="RNaseH_sf"/>
</dbReference>
<feature type="domain" description="HTH IS21-type" evidence="5">
    <location>
        <begin position="6"/>
        <end position="67"/>
    </location>
</feature>
<evidence type="ECO:0000256" key="4">
    <source>
        <dbReference type="ARBA" id="ARBA00023172"/>
    </source>
</evidence>
<gene>
    <name evidence="7" type="ORF">IU459_36465</name>
</gene>